<evidence type="ECO:0000256" key="1">
    <source>
        <dbReference type="SAM" id="MobiDB-lite"/>
    </source>
</evidence>
<name>A2DH07_TRIV3</name>
<dbReference type="VEuPathDB" id="TrichDB:TVAG_192930"/>
<accession>A2DH07</accession>
<organism evidence="2 3">
    <name type="scientific">Trichomonas vaginalis (strain ATCC PRA-98 / G3)</name>
    <dbReference type="NCBI Taxonomy" id="412133"/>
    <lineage>
        <taxon>Eukaryota</taxon>
        <taxon>Metamonada</taxon>
        <taxon>Parabasalia</taxon>
        <taxon>Trichomonadida</taxon>
        <taxon>Trichomonadidae</taxon>
        <taxon>Trichomonas</taxon>
    </lineage>
</organism>
<proteinExistence type="predicted"/>
<feature type="region of interest" description="Disordered" evidence="1">
    <location>
        <begin position="354"/>
        <end position="424"/>
    </location>
</feature>
<sequence>MYPACVSPCIYDPEAVRSLTKTDFIPNITSYENIYNFGIMKQMIFLQKAAIEIFKDLDIAFNETELRLYNLQTKVTSFNEFSAKIIHQNSKKSIKDYKHPSKVFVPIPKLNTYELPINSFFQFGETFPEQLNLNNFENLIDNVNEANLELSDPKYYEKQLQKELLEKYRADQNAPKRKVQEKVSQAEYEIEPDTAQPLPFDSVLPPNTRLNAPPPKGETQNWRHKGHYVPRSNNLTNYGVGGGKRVPQAARGIQVGNSKKSNMGHITVDIFEKQPRQAPILKLVQPPRLQNYPNAISVPTIPTRQPPKLIDCELTTRATSAFSQMEMRQRVELDLSFVVRNDVYLKETVEENSFVSQRGAPAAPAMAPPPTPPPPPPPSGLPPPPSPSFDLSSAPKLKSVQTNANKPPTTAPAGGGIDMGQLKNEIQNKLKAGLTKVTPDMVNKPKQPTGPLTHLDLIKAGNFKLRKISEDNRPPPKPIPKEKEINQNELSLEELLVHEQRRREAFQDSEDDERTEESTEDW</sequence>
<feature type="compositionally biased region" description="Polar residues" evidence="1">
    <location>
        <begin position="399"/>
        <end position="408"/>
    </location>
</feature>
<feature type="compositionally biased region" description="Acidic residues" evidence="1">
    <location>
        <begin position="507"/>
        <end position="522"/>
    </location>
</feature>
<dbReference type="InParanoid" id="A2DH07"/>
<feature type="region of interest" description="Disordered" evidence="1">
    <location>
        <begin position="436"/>
        <end position="488"/>
    </location>
</feature>
<evidence type="ECO:0000313" key="3">
    <source>
        <dbReference type="Proteomes" id="UP000001542"/>
    </source>
</evidence>
<keyword evidence="3" id="KW-1185">Reference proteome</keyword>
<feature type="compositionally biased region" description="Basic and acidic residues" evidence="1">
    <location>
        <begin position="467"/>
        <end position="486"/>
    </location>
</feature>
<feature type="compositionally biased region" description="Pro residues" evidence="1">
    <location>
        <begin position="366"/>
        <end position="387"/>
    </location>
</feature>
<evidence type="ECO:0000313" key="2">
    <source>
        <dbReference type="EMBL" id="EAY20317.1"/>
    </source>
</evidence>
<dbReference type="RefSeq" id="XP_001581303.1">
    <property type="nucleotide sequence ID" value="XM_001581253.1"/>
</dbReference>
<feature type="region of interest" description="Disordered" evidence="1">
    <location>
        <begin position="211"/>
        <end position="238"/>
    </location>
</feature>
<dbReference type="KEGG" id="tva:5465854"/>
<protein>
    <recommendedName>
        <fullName evidence="4">WH2 motif family protein</fullName>
    </recommendedName>
</protein>
<feature type="region of interest" description="Disordered" evidence="1">
    <location>
        <begin position="500"/>
        <end position="522"/>
    </location>
</feature>
<reference evidence="2" key="2">
    <citation type="journal article" date="2007" name="Science">
        <title>Draft genome sequence of the sexually transmitted pathogen Trichomonas vaginalis.</title>
        <authorList>
            <person name="Carlton J.M."/>
            <person name="Hirt R.P."/>
            <person name="Silva J.C."/>
            <person name="Delcher A.L."/>
            <person name="Schatz M."/>
            <person name="Zhao Q."/>
            <person name="Wortman J.R."/>
            <person name="Bidwell S.L."/>
            <person name="Alsmark U.C.M."/>
            <person name="Besteiro S."/>
            <person name="Sicheritz-Ponten T."/>
            <person name="Noel C.J."/>
            <person name="Dacks J.B."/>
            <person name="Foster P.G."/>
            <person name="Simillion C."/>
            <person name="Van de Peer Y."/>
            <person name="Miranda-Saavedra D."/>
            <person name="Barton G.J."/>
            <person name="Westrop G.D."/>
            <person name="Mueller S."/>
            <person name="Dessi D."/>
            <person name="Fiori P.L."/>
            <person name="Ren Q."/>
            <person name="Paulsen I."/>
            <person name="Zhang H."/>
            <person name="Bastida-Corcuera F.D."/>
            <person name="Simoes-Barbosa A."/>
            <person name="Brown M.T."/>
            <person name="Hayes R.D."/>
            <person name="Mukherjee M."/>
            <person name="Okumura C.Y."/>
            <person name="Schneider R."/>
            <person name="Smith A.J."/>
            <person name="Vanacova S."/>
            <person name="Villalvazo M."/>
            <person name="Haas B.J."/>
            <person name="Pertea M."/>
            <person name="Feldblyum T.V."/>
            <person name="Utterback T.R."/>
            <person name="Shu C.L."/>
            <person name="Osoegawa K."/>
            <person name="de Jong P.J."/>
            <person name="Hrdy I."/>
            <person name="Horvathova L."/>
            <person name="Zubacova Z."/>
            <person name="Dolezal P."/>
            <person name="Malik S.B."/>
            <person name="Logsdon J.M. Jr."/>
            <person name="Henze K."/>
            <person name="Gupta A."/>
            <person name="Wang C.C."/>
            <person name="Dunne R.L."/>
            <person name="Upcroft J.A."/>
            <person name="Upcroft P."/>
            <person name="White O."/>
            <person name="Salzberg S.L."/>
            <person name="Tang P."/>
            <person name="Chiu C.-H."/>
            <person name="Lee Y.-S."/>
            <person name="Embley T.M."/>
            <person name="Coombs G.H."/>
            <person name="Mottram J.C."/>
            <person name="Tachezy J."/>
            <person name="Fraser-Liggett C.M."/>
            <person name="Johnson P.J."/>
        </authorList>
    </citation>
    <scope>NUCLEOTIDE SEQUENCE [LARGE SCALE GENOMIC DNA]</scope>
    <source>
        <strain evidence="2">G3</strain>
    </source>
</reference>
<gene>
    <name evidence="2" type="ORF">TVAG_192930</name>
</gene>
<dbReference type="VEuPathDB" id="TrichDB:TVAGG3_0341730"/>
<dbReference type="Proteomes" id="UP000001542">
    <property type="component" value="Unassembled WGS sequence"/>
</dbReference>
<reference evidence="2" key="1">
    <citation type="submission" date="2006-10" db="EMBL/GenBank/DDBJ databases">
        <authorList>
            <person name="Amadeo P."/>
            <person name="Zhao Q."/>
            <person name="Wortman J."/>
            <person name="Fraser-Liggett C."/>
            <person name="Carlton J."/>
        </authorList>
    </citation>
    <scope>NUCLEOTIDE SEQUENCE</scope>
    <source>
        <strain evidence="2">G3</strain>
    </source>
</reference>
<evidence type="ECO:0008006" key="4">
    <source>
        <dbReference type="Google" id="ProtNLM"/>
    </source>
</evidence>
<dbReference type="AlphaFoldDB" id="A2DH07"/>
<dbReference type="EMBL" id="DS113199">
    <property type="protein sequence ID" value="EAY20317.1"/>
    <property type="molecule type" value="Genomic_DNA"/>
</dbReference>